<dbReference type="Pfam" id="PF05275">
    <property type="entry name" value="CopB"/>
    <property type="match status" value="1"/>
</dbReference>
<gene>
    <name evidence="1" type="primary">copB</name>
    <name evidence="1" type="ORF">Rifp1Sym_fr00020</name>
</gene>
<accession>G2DHR4</accession>
<dbReference type="GO" id="GO:0005507">
    <property type="term" value="F:copper ion binding"/>
    <property type="evidence" value="ECO:0007669"/>
    <property type="project" value="InterPro"/>
</dbReference>
<dbReference type="EMBL" id="AFOC01000149">
    <property type="protein sequence ID" value="EGV49835.1"/>
    <property type="molecule type" value="Genomic_DNA"/>
</dbReference>
<organism evidence="1 2">
    <name type="scientific">endosymbiont of Riftia pachyptila</name>
    <name type="common">vent Ph05</name>
    <dbReference type="NCBI Taxonomy" id="1048808"/>
    <lineage>
        <taxon>Bacteria</taxon>
        <taxon>Pseudomonadati</taxon>
        <taxon>Pseudomonadota</taxon>
        <taxon>Gammaproteobacteria</taxon>
        <taxon>sulfur-oxidizing symbionts</taxon>
    </lineage>
</organism>
<dbReference type="GO" id="GO:0006878">
    <property type="term" value="P:intracellular copper ion homeostasis"/>
    <property type="evidence" value="ECO:0007669"/>
    <property type="project" value="InterPro"/>
</dbReference>
<proteinExistence type="predicted"/>
<keyword evidence="2" id="KW-1185">Reference proteome</keyword>
<dbReference type="InterPro" id="IPR007939">
    <property type="entry name" value="Cu-R_B_prcur"/>
</dbReference>
<dbReference type="Proteomes" id="UP000004491">
    <property type="component" value="Unassembled WGS sequence"/>
</dbReference>
<evidence type="ECO:0000313" key="1">
    <source>
        <dbReference type="EMBL" id="EGV49835.1"/>
    </source>
</evidence>
<dbReference type="PATRIC" id="fig|1048808.3.peg.3218"/>
<comment type="caution">
    <text evidence="1">The sequence shown here is derived from an EMBL/GenBank/DDBJ whole genome shotgun (WGS) entry which is preliminary data.</text>
</comment>
<evidence type="ECO:0000313" key="2">
    <source>
        <dbReference type="Proteomes" id="UP000004491"/>
    </source>
</evidence>
<sequence>MAGPTTAICSTTCSACSAPSSSVEEAKIMKKTVAALMAIGLSAPVFAGGADDPLLYKVMIDKLEIRSTDGPNPLVLEADAWVGYDLNKFWFKTDVERVDGKTEEAEVQFLYSRAIAPFWDLQVGWRRDIKPEPDRDFLAFGFKGLAPYLFEVDTGVFIGESGQIGARLDAEYEYMFTQKLILSPEIAMNLYSKDDAAVGIGSGLSDMELGLRLRYEVRREFAPYIGVNWTNKFGQTADFARDEGEDTSDVQFVAGIRAWF</sequence>
<dbReference type="GO" id="GO:0009279">
    <property type="term" value="C:cell outer membrane"/>
    <property type="evidence" value="ECO:0007669"/>
    <property type="project" value="InterPro"/>
</dbReference>
<reference evidence="1" key="1">
    <citation type="journal article" date="2011" name="ISME J.">
        <title>The endosymbionts of the deep-sea tubeworms Riftia pachyptila and Tevnia jerichonana share an identical physiology as revealed by proteogenomic analyses.</title>
        <authorList>
            <person name="Gardebrecht A."/>
            <person name="Markert S."/>
            <person name="Felbeck H."/>
            <person name="Thuermer A."/>
            <person name="Albrecht D."/>
            <person name="Wollherr A."/>
            <person name="Kabisch J."/>
            <person name="Lehmann R."/>
            <person name="Daniel R."/>
            <person name="Liesegang H."/>
            <person name="Hecker M."/>
            <person name="Sievert S.M."/>
            <person name="Schweder T."/>
        </authorList>
    </citation>
    <scope>NUCLEOTIDE SEQUENCE [LARGE SCALE GENOMIC DNA]</scope>
</reference>
<dbReference type="AlphaFoldDB" id="G2DHR4"/>
<name>G2DHR4_9GAMM</name>
<protein>
    <submittedName>
        <fullName evidence="1">Copper resistance protein B</fullName>
    </submittedName>
</protein>